<sequence length="79" mass="8476">MKSKNGWTCLLLVLAGIVLGGFIGSLFPSSFMNFGQTFGLTNPLILDFGILSITFALTIKITIASILGIVIALLIYRIL</sequence>
<dbReference type="Proteomes" id="UP000094271">
    <property type="component" value="Unassembled WGS sequence"/>
</dbReference>
<evidence type="ECO:0000313" key="3">
    <source>
        <dbReference type="EMBL" id="ODR56176.1"/>
    </source>
</evidence>
<evidence type="ECO:0000313" key="4">
    <source>
        <dbReference type="Proteomes" id="UP000094271"/>
    </source>
</evidence>
<name>A0A1E3UQB0_9FIRM</name>
<feature type="transmembrane region" description="Helical" evidence="1">
    <location>
        <begin position="48"/>
        <end position="76"/>
    </location>
</feature>
<evidence type="ECO:0000256" key="1">
    <source>
        <dbReference type="SAM" id="Phobius"/>
    </source>
</evidence>
<dbReference type="Proteomes" id="UP000094869">
    <property type="component" value="Unassembled WGS sequence"/>
</dbReference>
<gene>
    <name evidence="3" type="ORF">BEI59_02490</name>
    <name evidence="2" type="ORF">BEI63_32130</name>
</gene>
<keyword evidence="1" id="KW-0812">Transmembrane</keyword>
<keyword evidence="1" id="KW-0472">Membrane</keyword>
<evidence type="ECO:0000313" key="5">
    <source>
        <dbReference type="Proteomes" id="UP000094869"/>
    </source>
</evidence>
<accession>A0A1E3UQB0</accession>
<keyword evidence="5" id="KW-1185">Reference proteome</keyword>
<reference evidence="3 4" key="2">
    <citation type="submission" date="2016-08" db="EMBL/GenBank/DDBJ databases">
        <authorList>
            <person name="Seilhamer J.J."/>
        </authorList>
    </citation>
    <scope>NUCLEOTIDE SEQUENCE [LARGE SCALE GENOMIC DNA]</scope>
    <source>
        <strain evidence="3 4">NML150140-1</strain>
    </source>
</reference>
<evidence type="ECO:0008006" key="6">
    <source>
        <dbReference type="Google" id="ProtNLM"/>
    </source>
</evidence>
<dbReference type="Pfam" id="PF14209">
    <property type="entry name" value="DUF4321"/>
    <property type="match status" value="1"/>
</dbReference>
<dbReference type="EMBL" id="MEHD01000056">
    <property type="protein sequence ID" value="ODR44386.1"/>
    <property type="molecule type" value="Genomic_DNA"/>
</dbReference>
<dbReference type="InterPro" id="IPR025470">
    <property type="entry name" value="DUF4321"/>
</dbReference>
<proteinExistence type="predicted"/>
<dbReference type="RefSeq" id="WP_025484042.1">
    <property type="nucleotide sequence ID" value="NZ_BAABXS010000001.1"/>
</dbReference>
<dbReference type="EMBL" id="MEHA01000001">
    <property type="protein sequence ID" value="ODR56176.1"/>
    <property type="molecule type" value="Genomic_DNA"/>
</dbReference>
<evidence type="ECO:0000313" key="2">
    <source>
        <dbReference type="EMBL" id="ODR44386.1"/>
    </source>
</evidence>
<comment type="caution">
    <text evidence="3">The sequence shown here is derived from an EMBL/GenBank/DDBJ whole genome shotgun (WGS) entry which is preliminary data.</text>
</comment>
<keyword evidence="1" id="KW-1133">Transmembrane helix</keyword>
<dbReference type="OrthoDB" id="2085896at2"/>
<dbReference type="AlphaFoldDB" id="A0A1E3UQB0"/>
<protein>
    <recommendedName>
        <fullName evidence="6">DUF4321 domain-containing protein</fullName>
    </recommendedName>
</protein>
<reference evidence="2 5" key="1">
    <citation type="submission" date="2016-08" db="EMBL/GenBank/DDBJ databases">
        <title>Characterization of Isolates of Eisenbergiella tayi Derived from Blood Cultures, Using Whole Genome Sequencing.</title>
        <authorList>
            <person name="Bernier A.-M."/>
            <person name="Burdz T."/>
            <person name="Wiebe D."/>
            <person name="Bernard K."/>
        </authorList>
    </citation>
    <scope>NUCLEOTIDE SEQUENCE [LARGE SCALE GENOMIC DNA]</scope>
    <source>
        <strain evidence="2 5">NML120146</strain>
    </source>
</reference>
<dbReference type="GeneID" id="93304167"/>
<organism evidence="3 4">
    <name type="scientific">Eisenbergiella tayi</name>
    <dbReference type="NCBI Taxonomy" id="1432052"/>
    <lineage>
        <taxon>Bacteria</taxon>
        <taxon>Bacillati</taxon>
        <taxon>Bacillota</taxon>
        <taxon>Clostridia</taxon>
        <taxon>Lachnospirales</taxon>
        <taxon>Lachnospiraceae</taxon>
        <taxon>Eisenbergiella</taxon>
    </lineage>
</organism>